<dbReference type="OrthoDB" id="2751906at2759"/>
<dbReference type="GeneID" id="36324866"/>
<evidence type="ECO:0000313" key="1">
    <source>
        <dbReference type="EMBL" id="OSX57469.1"/>
    </source>
</evidence>
<proteinExistence type="predicted"/>
<name>A0A1X6MMH6_9APHY</name>
<dbReference type="RefSeq" id="XP_024334263.1">
    <property type="nucleotide sequence ID" value="XM_024479916.1"/>
</dbReference>
<evidence type="ECO:0000313" key="2">
    <source>
        <dbReference type="Proteomes" id="UP000194127"/>
    </source>
</evidence>
<organism evidence="1 2">
    <name type="scientific">Postia placenta MAD-698-R-SB12</name>
    <dbReference type="NCBI Taxonomy" id="670580"/>
    <lineage>
        <taxon>Eukaryota</taxon>
        <taxon>Fungi</taxon>
        <taxon>Dikarya</taxon>
        <taxon>Basidiomycota</taxon>
        <taxon>Agaricomycotina</taxon>
        <taxon>Agaricomycetes</taxon>
        <taxon>Polyporales</taxon>
        <taxon>Adustoporiaceae</taxon>
        <taxon>Rhodonia</taxon>
    </lineage>
</organism>
<reference evidence="1 2" key="1">
    <citation type="submission" date="2017-04" db="EMBL/GenBank/DDBJ databases">
        <title>Genome Sequence of the Model Brown-Rot Fungus Postia placenta SB12.</title>
        <authorList>
            <consortium name="DOE Joint Genome Institute"/>
            <person name="Gaskell J."/>
            <person name="Kersten P."/>
            <person name="Larrondo L.F."/>
            <person name="Canessa P."/>
            <person name="Martinez D."/>
            <person name="Hibbett D."/>
            <person name="Schmoll M."/>
            <person name="Kubicek C.P."/>
            <person name="Martinez A.T."/>
            <person name="Yadav J."/>
            <person name="Master E."/>
            <person name="Magnuson J.K."/>
            <person name="James T."/>
            <person name="Yaver D."/>
            <person name="Berka R."/>
            <person name="Labutti K."/>
            <person name="Lipzen A."/>
            <person name="Aerts A."/>
            <person name="Barry K."/>
            <person name="Henrissat B."/>
            <person name="Blanchette R."/>
            <person name="Grigoriev I."/>
            <person name="Cullen D."/>
        </authorList>
    </citation>
    <scope>NUCLEOTIDE SEQUENCE [LARGE SCALE GENOMIC DNA]</scope>
    <source>
        <strain evidence="1 2">MAD-698-R-SB12</strain>
    </source>
</reference>
<dbReference type="EMBL" id="KZ110608">
    <property type="protein sequence ID" value="OSX57469.1"/>
    <property type="molecule type" value="Genomic_DNA"/>
</dbReference>
<dbReference type="AlphaFoldDB" id="A0A1X6MMH6"/>
<keyword evidence="2" id="KW-1185">Reference proteome</keyword>
<protein>
    <submittedName>
        <fullName evidence="1">Uncharacterized protein</fullName>
    </submittedName>
</protein>
<gene>
    <name evidence="1" type="ORF">POSPLADRAFT_1050116</name>
</gene>
<sequence length="167" mass="18957">MAFLACGRLSERYVTPGPDQTFIFEPVVAHGIGPAYDPEQAHLVFRHNSQIPERVKEIAESETCLVYLGTLEYREEPDPKEPIWTKDVVCKLVYSPSNEDHRNEIDCYERLRDLQGSSIPICYGLYKGNVTSGEGQRKIGVSCLVLEYCGLPTSFSKMNKAFRYDNN</sequence>
<accession>A0A1X6MMH6</accession>
<dbReference type="Proteomes" id="UP000194127">
    <property type="component" value="Unassembled WGS sequence"/>
</dbReference>